<protein>
    <recommendedName>
        <fullName evidence="1">AB hydrolase-1 domain-containing protein</fullName>
    </recommendedName>
</protein>
<dbReference type="InterPro" id="IPR029058">
    <property type="entry name" value="AB_hydrolase_fold"/>
</dbReference>
<evidence type="ECO:0000313" key="2">
    <source>
        <dbReference type="EMBL" id="EEH49221.2"/>
    </source>
</evidence>
<dbReference type="Proteomes" id="UP000001628">
    <property type="component" value="Unassembled WGS sequence"/>
</dbReference>
<dbReference type="SUPFAM" id="SSF53474">
    <property type="entry name" value="alpha/beta-Hydrolases"/>
    <property type="match status" value="1"/>
</dbReference>
<dbReference type="Gene3D" id="3.40.50.1820">
    <property type="entry name" value="alpha/beta hydrolase"/>
    <property type="match status" value="1"/>
</dbReference>
<dbReference type="VEuPathDB" id="FungiDB:PADG_05300"/>
<dbReference type="KEGG" id="pbn:PADG_05300"/>
<dbReference type="Pfam" id="PF00561">
    <property type="entry name" value="Abhydrolase_1"/>
    <property type="match status" value="1"/>
</dbReference>
<dbReference type="OrthoDB" id="408373at2759"/>
<dbReference type="InterPro" id="IPR000073">
    <property type="entry name" value="AB_hydrolase_1"/>
</dbReference>
<dbReference type="GeneID" id="22584250"/>
<evidence type="ECO:0000313" key="3">
    <source>
        <dbReference type="Proteomes" id="UP000001628"/>
    </source>
</evidence>
<evidence type="ECO:0000259" key="1">
    <source>
        <dbReference type="Pfam" id="PF00561"/>
    </source>
</evidence>
<dbReference type="AlphaFoldDB" id="C1GDG4"/>
<dbReference type="PANTHER" id="PTHR43433">
    <property type="entry name" value="HYDROLASE, ALPHA/BETA FOLD FAMILY PROTEIN"/>
    <property type="match status" value="1"/>
</dbReference>
<dbReference type="PANTHER" id="PTHR43433:SF4">
    <property type="entry name" value="NON-HEME CHLOROPEROXIDASE-RELATED"/>
    <property type="match status" value="1"/>
</dbReference>
<proteinExistence type="predicted"/>
<organism evidence="2 3">
    <name type="scientific">Paracoccidioides brasiliensis (strain Pb18)</name>
    <dbReference type="NCBI Taxonomy" id="502780"/>
    <lineage>
        <taxon>Eukaryota</taxon>
        <taxon>Fungi</taxon>
        <taxon>Dikarya</taxon>
        <taxon>Ascomycota</taxon>
        <taxon>Pezizomycotina</taxon>
        <taxon>Eurotiomycetes</taxon>
        <taxon>Eurotiomycetidae</taxon>
        <taxon>Onygenales</taxon>
        <taxon>Ajellomycetaceae</taxon>
        <taxon>Paracoccidioides</taxon>
    </lineage>
</organism>
<dbReference type="InterPro" id="IPR050471">
    <property type="entry name" value="AB_hydrolase"/>
</dbReference>
<reference evidence="2 3" key="1">
    <citation type="journal article" date="2011" name="PLoS Genet.">
        <title>Comparative genomic analysis of human fungal pathogens causing paracoccidioidomycosis.</title>
        <authorList>
            <person name="Desjardins C.A."/>
            <person name="Champion M.D."/>
            <person name="Holder J.W."/>
            <person name="Muszewska A."/>
            <person name="Goldberg J."/>
            <person name="Bailao A.M."/>
            <person name="Brigido M.M."/>
            <person name="Ferreira M.E."/>
            <person name="Garcia A.M."/>
            <person name="Grynberg M."/>
            <person name="Gujja S."/>
            <person name="Heiman D.I."/>
            <person name="Henn M.R."/>
            <person name="Kodira C.D."/>
            <person name="Leon-Narvaez H."/>
            <person name="Longo L.V."/>
            <person name="Ma L.J."/>
            <person name="Malavazi I."/>
            <person name="Matsuo A.L."/>
            <person name="Morais F.V."/>
            <person name="Pereira M."/>
            <person name="Rodriguez-Brito S."/>
            <person name="Sakthikumar S."/>
            <person name="Salem-Izacc S.M."/>
            <person name="Sykes S.M."/>
            <person name="Teixeira M.M."/>
            <person name="Vallejo M.C."/>
            <person name="Walter M.E."/>
            <person name="Yandava C."/>
            <person name="Young S."/>
            <person name="Zeng Q."/>
            <person name="Zucker J."/>
            <person name="Felipe M.S."/>
            <person name="Goldman G.H."/>
            <person name="Haas B.J."/>
            <person name="McEwen J.G."/>
            <person name="Nino-Vega G."/>
            <person name="Puccia R."/>
            <person name="San-Blas G."/>
            <person name="Soares C.M."/>
            <person name="Birren B.W."/>
            <person name="Cuomo C.A."/>
        </authorList>
    </citation>
    <scope>NUCLEOTIDE SEQUENCE [LARGE SCALE GENOMIC DNA]</scope>
    <source>
        <strain evidence="2 3">Pb18</strain>
    </source>
</reference>
<dbReference type="RefSeq" id="XP_010760677.1">
    <property type="nucleotide sequence ID" value="XM_010762375.1"/>
</dbReference>
<dbReference type="HOGENOM" id="CLU_1235362_0_0_1"/>
<feature type="domain" description="AB hydrolase-1" evidence="1">
    <location>
        <begin position="20"/>
        <end position="105"/>
    </location>
</feature>
<keyword evidence="3" id="KW-1185">Reference proteome</keyword>
<dbReference type="eggNOG" id="ENOG502SNKK">
    <property type="taxonomic scope" value="Eukaryota"/>
</dbReference>
<dbReference type="InParanoid" id="C1GDG4"/>
<dbReference type="EMBL" id="KN275962">
    <property type="protein sequence ID" value="EEH49221.2"/>
    <property type="molecule type" value="Genomic_DNA"/>
</dbReference>
<sequence>MPRFTSPFDGAQLFYRDYQPNKTEYRCIAPDRRGFGNSDWNGPEPGMEQIDYNVFAQDTAHLLEKLDIGPFIFVAASMGPGETLLAYERSEFVRSNCMGFFWVGPALPFPLATPENPTAPSRELWDSMLEGFPLDLTDRLQKLGTNADVPIMCVHGDQDLGCPYEASSKVIKEIIPRTNVKSVTTSQALTHTIALAKRLTNVQMGLWVRLKRYSQSIS</sequence>
<name>C1GDG4_PARBD</name>
<gene>
    <name evidence="2" type="ORF">PADG_05300</name>
</gene>
<accession>C1GDG4</accession>